<keyword evidence="2" id="KW-1003">Cell membrane</keyword>
<evidence type="ECO:0000256" key="3">
    <source>
        <dbReference type="ARBA" id="ARBA00022692"/>
    </source>
</evidence>
<evidence type="ECO:0000256" key="2">
    <source>
        <dbReference type="ARBA" id="ARBA00022475"/>
    </source>
</evidence>
<keyword evidence="8" id="KW-1185">Reference proteome</keyword>
<keyword evidence="3 6" id="KW-0812">Transmembrane</keyword>
<dbReference type="PROSITE" id="PS51257">
    <property type="entry name" value="PROKAR_LIPOPROTEIN"/>
    <property type="match status" value="1"/>
</dbReference>
<dbReference type="PANTHER" id="PTHR33931">
    <property type="entry name" value="HOLIN-LIKE PROTEIN CIDA-RELATED"/>
    <property type="match status" value="1"/>
</dbReference>
<organism evidence="7 8">
    <name type="scientific">Microbulbifer aggregans</name>
    <dbReference type="NCBI Taxonomy" id="1769779"/>
    <lineage>
        <taxon>Bacteria</taxon>
        <taxon>Pseudomonadati</taxon>
        <taxon>Pseudomonadota</taxon>
        <taxon>Gammaproteobacteria</taxon>
        <taxon>Cellvibrionales</taxon>
        <taxon>Microbulbiferaceae</taxon>
        <taxon>Microbulbifer</taxon>
    </lineage>
</organism>
<keyword evidence="4 6" id="KW-1133">Transmembrane helix</keyword>
<comment type="subcellular location">
    <subcellularLocation>
        <location evidence="1">Cell membrane</location>
        <topology evidence="1">Multi-pass membrane protein</topology>
    </subcellularLocation>
</comment>
<evidence type="ECO:0000313" key="8">
    <source>
        <dbReference type="Proteomes" id="UP000095672"/>
    </source>
</evidence>
<dbReference type="GO" id="GO:0005886">
    <property type="term" value="C:plasma membrane"/>
    <property type="evidence" value="ECO:0007669"/>
    <property type="project" value="UniProtKB-SubCell"/>
</dbReference>
<dbReference type="PANTHER" id="PTHR33931:SF2">
    <property type="entry name" value="HOLIN-LIKE PROTEIN CIDA"/>
    <property type="match status" value="1"/>
</dbReference>
<evidence type="ECO:0000256" key="5">
    <source>
        <dbReference type="ARBA" id="ARBA00023136"/>
    </source>
</evidence>
<evidence type="ECO:0000256" key="4">
    <source>
        <dbReference type="ARBA" id="ARBA00022989"/>
    </source>
</evidence>
<feature type="transmembrane region" description="Helical" evidence="6">
    <location>
        <begin position="96"/>
        <end position="118"/>
    </location>
</feature>
<reference evidence="8" key="1">
    <citation type="submission" date="2016-01" db="EMBL/GenBank/DDBJ databases">
        <title>Complete genome sequence of Microbulbifer sp. CCB-MM1, a halophile isolated from Matang Mangrove Forest, Perak.</title>
        <authorList>
            <person name="Moh T.H."/>
            <person name="Dinesh B."/>
            <person name="Lau N.-S."/>
            <person name="Go F."/>
            <person name="Alexander Chong S.-C."/>
        </authorList>
    </citation>
    <scope>NUCLEOTIDE SEQUENCE [LARGE SCALE GENOMIC DNA]</scope>
    <source>
        <strain evidence="8">CCB-MM1</strain>
    </source>
</reference>
<sequence length="132" mass="13742">MSLPARSIKRASSWLAGALVLLACERLGDVLAQWLALPVPGAVLGMVLLLFGLMVYGSVPRGLAEVSGLLLRSLALLFLPAAVGVFFLHGFSAADWLALLAATTIGTLTSFLVTALLLRRLLGQGNAGEADD</sequence>
<dbReference type="Pfam" id="PF03788">
    <property type="entry name" value="LrgA"/>
    <property type="match status" value="1"/>
</dbReference>
<feature type="transmembrane region" description="Helical" evidence="6">
    <location>
        <begin position="36"/>
        <end position="57"/>
    </location>
</feature>
<protein>
    <recommendedName>
        <fullName evidence="9">Holin-like protein CidA</fullName>
    </recommendedName>
</protein>
<evidence type="ECO:0008006" key="9">
    <source>
        <dbReference type="Google" id="ProtNLM"/>
    </source>
</evidence>
<feature type="transmembrane region" description="Helical" evidence="6">
    <location>
        <begin position="69"/>
        <end position="90"/>
    </location>
</feature>
<dbReference type="Proteomes" id="UP000095672">
    <property type="component" value="Chromosome"/>
</dbReference>
<proteinExistence type="predicted"/>
<dbReference type="InterPro" id="IPR005538">
    <property type="entry name" value="LrgA/CidA"/>
</dbReference>
<accession>A0A1C9W521</accession>
<dbReference type="EMBL" id="CP014143">
    <property type="protein sequence ID" value="AOS96254.1"/>
    <property type="molecule type" value="Genomic_DNA"/>
</dbReference>
<dbReference type="RefSeq" id="WP_158514536.1">
    <property type="nucleotide sequence ID" value="NZ_CP014143.1"/>
</dbReference>
<keyword evidence="5 6" id="KW-0472">Membrane</keyword>
<dbReference type="STRING" id="1769779.AUP74_00787"/>
<evidence type="ECO:0000256" key="6">
    <source>
        <dbReference type="SAM" id="Phobius"/>
    </source>
</evidence>
<gene>
    <name evidence="7" type="ORF">AUP74_00787</name>
</gene>
<dbReference type="AlphaFoldDB" id="A0A1C9W521"/>
<dbReference type="KEGG" id="micc:AUP74_00787"/>
<name>A0A1C9W521_9GAMM</name>
<evidence type="ECO:0000313" key="7">
    <source>
        <dbReference type="EMBL" id="AOS96254.1"/>
    </source>
</evidence>
<evidence type="ECO:0000256" key="1">
    <source>
        <dbReference type="ARBA" id="ARBA00004651"/>
    </source>
</evidence>